<evidence type="ECO:0000256" key="4">
    <source>
        <dbReference type="ARBA" id="ARBA00022729"/>
    </source>
</evidence>
<dbReference type="PIRSF" id="PIRSF002741">
    <property type="entry name" value="MppA"/>
    <property type="match status" value="1"/>
</dbReference>
<dbReference type="PANTHER" id="PTHR30290:SF10">
    <property type="entry name" value="PERIPLASMIC OLIGOPEPTIDE-BINDING PROTEIN-RELATED"/>
    <property type="match status" value="1"/>
</dbReference>
<dbReference type="EMBL" id="JAGSOJ010000006">
    <property type="protein sequence ID" value="MCM1992445.1"/>
    <property type="molecule type" value="Genomic_DNA"/>
</dbReference>
<evidence type="ECO:0000313" key="7">
    <source>
        <dbReference type="EMBL" id="MCM1992445.1"/>
    </source>
</evidence>
<dbReference type="InterPro" id="IPR030678">
    <property type="entry name" value="Peptide/Ni-bd"/>
</dbReference>
<dbReference type="Proteomes" id="UP001056429">
    <property type="component" value="Unassembled WGS sequence"/>
</dbReference>
<evidence type="ECO:0000256" key="1">
    <source>
        <dbReference type="ARBA" id="ARBA00004196"/>
    </source>
</evidence>
<dbReference type="InterPro" id="IPR039424">
    <property type="entry name" value="SBP_5"/>
</dbReference>
<proteinExistence type="inferred from homology"/>
<evidence type="ECO:0000256" key="5">
    <source>
        <dbReference type="SAM" id="SignalP"/>
    </source>
</evidence>
<dbReference type="Pfam" id="PF00496">
    <property type="entry name" value="SBP_bac_5"/>
    <property type="match status" value="1"/>
</dbReference>
<dbReference type="SUPFAM" id="SSF53850">
    <property type="entry name" value="Periplasmic binding protein-like II"/>
    <property type="match status" value="1"/>
</dbReference>
<dbReference type="GO" id="GO:1904680">
    <property type="term" value="F:peptide transmembrane transporter activity"/>
    <property type="evidence" value="ECO:0007669"/>
    <property type="project" value="TreeGrafter"/>
</dbReference>
<protein>
    <submittedName>
        <fullName evidence="7">Peptide ABC transporter substrate-binding protein</fullName>
    </submittedName>
</protein>
<dbReference type="FunFam" id="3.90.76.10:FF:000001">
    <property type="entry name" value="Oligopeptide ABC transporter substrate-binding protein"/>
    <property type="match status" value="1"/>
</dbReference>
<dbReference type="PROSITE" id="PS51257">
    <property type="entry name" value="PROKAR_LIPOPROTEIN"/>
    <property type="match status" value="1"/>
</dbReference>
<name>A0A9J6PAX0_9CLOT</name>
<dbReference type="InterPro" id="IPR000914">
    <property type="entry name" value="SBP_5_dom"/>
</dbReference>
<dbReference type="Gene3D" id="3.40.190.10">
    <property type="entry name" value="Periplasmic binding protein-like II"/>
    <property type="match status" value="1"/>
</dbReference>
<keyword evidence="3" id="KW-0813">Transport</keyword>
<comment type="caution">
    <text evidence="7">The sequence shown here is derived from an EMBL/GenBank/DDBJ whole genome shotgun (WGS) entry which is preliminary data.</text>
</comment>
<dbReference type="GO" id="GO:0042597">
    <property type="term" value="C:periplasmic space"/>
    <property type="evidence" value="ECO:0007669"/>
    <property type="project" value="UniProtKB-ARBA"/>
</dbReference>
<sequence>MKRKRLIASLLAISLSAGFSLASCRGKNIVDENRNENRNEKVTMDKEQYLNIFLGAEPKSIDPSRSSDTYSSQVLSHITDGLTRIEQDESGDKIVPGIAEKWEVSEDGTKWTFFLRDAKWSDGNNITAKDFEYGIKRTLNPETGSNYAWLITPVIKNAAQYNKGEGSAEEVGVNAIDDKTLEINLESPIAYFLDLTYFKVMYPQRQDMVEKYGDAFGSEAEHMLSSGAFVLEQWVHDSEAVFKKNPSYWNAENIKLDTVRMKIVKDESAQMNTLFTGEADLGKVTKPEWKEKFDGTGDFDYSSVAQPTVVYEVFNQKSRYFKNNKIRKAFVVALDRAAINDTLYRGANDPAYAWIPPAVQIGGEDFRKKADNLPVKKLMEENKDPKALLIEGLKELGESENPADMSIVMLQSGTTSRSREFAEFEQQRLQEVLGVSVSIDYYEWAVFSDKIHKGEYDFASQGWMGDYNDPMTFLEMFTSTANVVPSGWVNEEYDKLIKDSTMTVDQEARFEMFKKAENILVYEDTVISPWIFRKSSTYTRKYVKNVMIPLFGNIDVTKAHTEGRGK</sequence>
<comment type="subcellular location">
    <subcellularLocation>
        <location evidence="1">Cell envelope</location>
    </subcellularLocation>
</comment>
<evidence type="ECO:0000313" key="8">
    <source>
        <dbReference type="Proteomes" id="UP001056429"/>
    </source>
</evidence>
<evidence type="ECO:0000259" key="6">
    <source>
        <dbReference type="Pfam" id="PF00496"/>
    </source>
</evidence>
<dbReference type="RefSeq" id="WP_250861611.1">
    <property type="nucleotide sequence ID" value="NZ_JAGSOJ010000006.1"/>
</dbReference>
<feature type="domain" description="Solute-binding protein family 5" evidence="6">
    <location>
        <begin position="93"/>
        <end position="482"/>
    </location>
</feature>
<comment type="similarity">
    <text evidence="2">Belongs to the bacterial solute-binding protein 5 family.</text>
</comment>
<dbReference type="CDD" id="cd08504">
    <property type="entry name" value="PBP2_OppA"/>
    <property type="match status" value="1"/>
</dbReference>
<evidence type="ECO:0000256" key="2">
    <source>
        <dbReference type="ARBA" id="ARBA00005695"/>
    </source>
</evidence>
<keyword evidence="8" id="KW-1185">Reference proteome</keyword>
<accession>A0A9J6PAX0</accession>
<organism evidence="7 8">
    <name type="scientific">Oceanirhabdus seepicola</name>
    <dbReference type="NCBI Taxonomy" id="2828781"/>
    <lineage>
        <taxon>Bacteria</taxon>
        <taxon>Bacillati</taxon>
        <taxon>Bacillota</taxon>
        <taxon>Clostridia</taxon>
        <taxon>Eubacteriales</taxon>
        <taxon>Clostridiaceae</taxon>
        <taxon>Oceanirhabdus</taxon>
    </lineage>
</organism>
<dbReference type="GO" id="GO:0043190">
    <property type="term" value="C:ATP-binding cassette (ABC) transporter complex"/>
    <property type="evidence" value="ECO:0007669"/>
    <property type="project" value="InterPro"/>
</dbReference>
<reference evidence="7" key="2">
    <citation type="submission" date="2021-04" db="EMBL/GenBank/DDBJ databases">
        <authorList>
            <person name="Dong X."/>
        </authorList>
    </citation>
    <scope>NUCLEOTIDE SEQUENCE</scope>
    <source>
        <strain evidence="7">ZWT</strain>
    </source>
</reference>
<gene>
    <name evidence="7" type="ORF">KDK92_22255</name>
</gene>
<dbReference type="AlphaFoldDB" id="A0A9J6PAX0"/>
<dbReference type="Gene3D" id="3.10.105.10">
    <property type="entry name" value="Dipeptide-binding Protein, Domain 3"/>
    <property type="match status" value="1"/>
</dbReference>
<feature type="signal peptide" evidence="5">
    <location>
        <begin position="1"/>
        <end position="22"/>
    </location>
</feature>
<feature type="chain" id="PRO_5039915324" evidence="5">
    <location>
        <begin position="23"/>
        <end position="566"/>
    </location>
</feature>
<evidence type="ECO:0000256" key="3">
    <source>
        <dbReference type="ARBA" id="ARBA00022448"/>
    </source>
</evidence>
<dbReference type="GO" id="GO:0030313">
    <property type="term" value="C:cell envelope"/>
    <property type="evidence" value="ECO:0007669"/>
    <property type="project" value="UniProtKB-SubCell"/>
</dbReference>
<dbReference type="GO" id="GO:0015833">
    <property type="term" value="P:peptide transport"/>
    <property type="evidence" value="ECO:0007669"/>
    <property type="project" value="TreeGrafter"/>
</dbReference>
<dbReference type="Gene3D" id="3.90.76.10">
    <property type="entry name" value="Dipeptide-binding Protein, Domain 1"/>
    <property type="match status" value="1"/>
</dbReference>
<reference evidence="7" key="1">
    <citation type="journal article" date="2021" name="mSystems">
        <title>Bacteria and Archaea Synergistically Convert Glycine Betaine to Biogenic Methane in the Formosa Cold Seep of the South China Sea.</title>
        <authorList>
            <person name="Li L."/>
            <person name="Zhang W."/>
            <person name="Zhang S."/>
            <person name="Song L."/>
            <person name="Sun Q."/>
            <person name="Zhang H."/>
            <person name="Xiang H."/>
            <person name="Dong X."/>
        </authorList>
    </citation>
    <scope>NUCLEOTIDE SEQUENCE</scope>
    <source>
        <strain evidence="7">ZWT</strain>
    </source>
</reference>
<keyword evidence="4 5" id="KW-0732">Signal</keyword>
<dbReference type="PANTHER" id="PTHR30290">
    <property type="entry name" value="PERIPLASMIC BINDING COMPONENT OF ABC TRANSPORTER"/>
    <property type="match status" value="1"/>
</dbReference>